<sequence>MDYSLTFAAVTDMSTVKVILALAATWKVPAKTGDISNAYVKADKEVHLDIYLQVPPNMDIEYKTLKNLGAKETMMWCFICVKVYMA</sequence>
<protein>
    <submittedName>
        <fullName evidence="1">Uncharacterized protein</fullName>
    </submittedName>
</protein>
<dbReference type="AlphaFoldDB" id="A0AAV1UAW8"/>
<reference evidence="1" key="1">
    <citation type="submission" date="2024-01" db="EMBL/GenBank/DDBJ databases">
        <authorList>
            <person name="Webb A."/>
        </authorList>
    </citation>
    <scope>NUCLEOTIDE SEQUENCE</scope>
    <source>
        <strain evidence="1">Pm1</strain>
    </source>
</reference>
<dbReference type="Proteomes" id="UP001162060">
    <property type="component" value="Unassembled WGS sequence"/>
</dbReference>
<name>A0AAV1UAW8_9STRA</name>
<evidence type="ECO:0000313" key="1">
    <source>
        <dbReference type="EMBL" id="CAK7931926.1"/>
    </source>
</evidence>
<proteinExistence type="predicted"/>
<comment type="caution">
    <text evidence="1">The sequence shown here is derived from an EMBL/GenBank/DDBJ whole genome shotgun (WGS) entry which is preliminary data.</text>
</comment>
<accession>A0AAV1UAW8</accession>
<dbReference type="EMBL" id="CAKLBY020000187">
    <property type="protein sequence ID" value="CAK7931926.1"/>
    <property type="molecule type" value="Genomic_DNA"/>
</dbReference>
<gene>
    <name evidence="1" type="ORF">PM001_LOCUS17076</name>
</gene>
<evidence type="ECO:0000313" key="2">
    <source>
        <dbReference type="Proteomes" id="UP001162060"/>
    </source>
</evidence>
<organism evidence="1 2">
    <name type="scientific">Peronospora matthiolae</name>
    <dbReference type="NCBI Taxonomy" id="2874970"/>
    <lineage>
        <taxon>Eukaryota</taxon>
        <taxon>Sar</taxon>
        <taxon>Stramenopiles</taxon>
        <taxon>Oomycota</taxon>
        <taxon>Peronosporomycetes</taxon>
        <taxon>Peronosporales</taxon>
        <taxon>Peronosporaceae</taxon>
        <taxon>Peronospora</taxon>
    </lineage>
</organism>